<dbReference type="AlphaFoldDB" id="A0A178IR97"/>
<dbReference type="EMBL" id="LRRQ01000002">
    <property type="protein sequence ID" value="OAM91939.1"/>
    <property type="molecule type" value="Genomic_DNA"/>
</dbReference>
<comment type="caution">
    <text evidence="2">The sequence shown here is derived from an EMBL/GenBank/DDBJ whole genome shotgun (WGS) entry which is preliminary data.</text>
</comment>
<keyword evidence="3" id="KW-1185">Reference proteome</keyword>
<organism evidence="2 3">
    <name type="scientific">Termitidicoccus mucosus</name>
    <dbReference type="NCBI Taxonomy" id="1184151"/>
    <lineage>
        <taxon>Bacteria</taxon>
        <taxon>Pseudomonadati</taxon>
        <taxon>Verrucomicrobiota</taxon>
        <taxon>Opitutia</taxon>
        <taxon>Opitutales</taxon>
        <taxon>Opitutaceae</taxon>
        <taxon>Termitidicoccus</taxon>
    </lineage>
</organism>
<dbReference type="Proteomes" id="UP000078486">
    <property type="component" value="Unassembled WGS sequence"/>
</dbReference>
<evidence type="ECO:0008006" key="4">
    <source>
        <dbReference type="Google" id="ProtNLM"/>
    </source>
</evidence>
<sequence length="173" mass="18791">MANKTRYGLGLALALIVLQLLLFLLGYETDKIGTLGAKILPWLGFIVTAAVIWLGVRAVREASPDRSLTYGQGLLAGIVIVLVAGLAAAVYSFIHYTFINPHFSDYMMVYVRQQWEAAGMTETAMEKAEGVTRIFFRPPVIVVTTFIGRVFSGTICSLIIAAILKRKPAAPAA</sequence>
<evidence type="ECO:0000313" key="3">
    <source>
        <dbReference type="Proteomes" id="UP000078486"/>
    </source>
</evidence>
<feature type="transmembrane region" description="Helical" evidence="1">
    <location>
        <begin position="140"/>
        <end position="164"/>
    </location>
</feature>
<keyword evidence="1" id="KW-0472">Membrane</keyword>
<evidence type="ECO:0000256" key="1">
    <source>
        <dbReference type="SAM" id="Phobius"/>
    </source>
</evidence>
<dbReference type="RefSeq" id="WP_068773227.1">
    <property type="nucleotide sequence ID" value="NZ_CP109796.1"/>
</dbReference>
<dbReference type="OrthoDB" id="195834at2"/>
<proteinExistence type="predicted"/>
<name>A0A178IR97_9BACT</name>
<dbReference type="STRING" id="1184151.AW736_26105"/>
<accession>A0A178IR97</accession>
<dbReference type="InterPro" id="IPR025250">
    <property type="entry name" value="DUF4199"/>
</dbReference>
<reference evidence="2 3" key="1">
    <citation type="submission" date="2016-01" db="EMBL/GenBank/DDBJ databases">
        <title>High potential of lignocellulose degradation of a new Verrucomicrobia species.</title>
        <authorList>
            <person name="Wang Y."/>
            <person name="Shi Y."/>
            <person name="Qiu Z."/>
            <person name="Liu S."/>
            <person name="Yang H."/>
        </authorList>
    </citation>
    <scope>NUCLEOTIDE SEQUENCE [LARGE SCALE GENOMIC DNA]</scope>
    <source>
        <strain evidence="2 3">TSB47</strain>
    </source>
</reference>
<feature type="transmembrane region" description="Helical" evidence="1">
    <location>
        <begin position="7"/>
        <end position="27"/>
    </location>
</feature>
<keyword evidence="1" id="KW-1133">Transmembrane helix</keyword>
<dbReference type="Pfam" id="PF13858">
    <property type="entry name" value="DUF4199"/>
    <property type="match status" value="1"/>
</dbReference>
<feature type="transmembrane region" description="Helical" evidence="1">
    <location>
        <begin position="68"/>
        <end position="94"/>
    </location>
</feature>
<gene>
    <name evidence="2" type="ORF">AW736_26105</name>
</gene>
<feature type="transmembrane region" description="Helical" evidence="1">
    <location>
        <begin position="39"/>
        <end position="56"/>
    </location>
</feature>
<evidence type="ECO:0000313" key="2">
    <source>
        <dbReference type="EMBL" id="OAM91939.1"/>
    </source>
</evidence>
<protein>
    <recommendedName>
        <fullName evidence="4">DUF4199 domain-containing protein</fullName>
    </recommendedName>
</protein>
<keyword evidence="1" id="KW-0812">Transmembrane</keyword>